<keyword evidence="2" id="KW-1185">Reference proteome</keyword>
<reference evidence="1 2" key="1">
    <citation type="journal article" date="2022" name="bioRxiv">
        <title>Genomics of Preaxostyla Flagellates Illuminates Evolutionary Transitions and the Path Towards Mitochondrial Loss.</title>
        <authorList>
            <person name="Novak L.V.F."/>
            <person name="Treitli S.C."/>
            <person name="Pyrih J."/>
            <person name="Halakuc P."/>
            <person name="Pipaliya S.V."/>
            <person name="Vacek V."/>
            <person name="Brzon O."/>
            <person name="Soukal P."/>
            <person name="Eme L."/>
            <person name="Dacks J.B."/>
            <person name="Karnkowska A."/>
            <person name="Elias M."/>
            <person name="Hampl V."/>
        </authorList>
    </citation>
    <scope>NUCLEOTIDE SEQUENCE [LARGE SCALE GENOMIC DNA]</scope>
    <source>
        <strain evidence="1">NAU3</strain>
        <tissue evidence="1">Gut</tissue>
    </source>
</reference>
<proteinExistence type="predicted"/>
<accession>A0ABQ9XZ85</accession>
<sequence length="264" mass="30508">MLNIVDRIVGLLDSDSCLDDDTILRICAFHKHQLSRIYLPDLFRQAGRSTEQFLHAFECLLSLPIDCFDQAPINHLLPPRPLFTQPTFDEWDDIDFETVGIVKRLINQNHFPVIIDPNNLDTLVHDFVIGIMPHAPHCAARLGHTQFERLLAPSVDRVIAQCLSRTGFFSRFVTAMFDHNFKASEFFFQLIIRCEDVPENDVDDVEIEDLITVQRRVPNFLEEGWQDAMEFLFVKGKDVVSDDTHYRTRQMMLSFGANVNSRRG</sequence>
<name>A0ABQ9XZ85_9EUKA</name>
<gene>
    <name evidence="1" type="ORF">BLNAU_8238</name>
</gene>
<evidence type="ECO:0000313" key="2">
    <source>
        <dbReference type="Proteomes" id="UP001281761"/>
    </source>
</evidence>
<protein>
    <submittedName>
        <fullName evidence="1">Uncharacterized protein</fullName>
    </submittedName>
</protein>
<dbReference type="Proteomes" id="UP001281761">
    <property type="component" value="Unassembled WGS sequence"/>
</dbReference>
<dbReference type="EMBL" id="JARBJD010000052">
    <property type="protein sequence ID" value="KAK2956785.1"/>
    <property type="molecule type" value="Genomic_DNA"/>
</dbReference>
<organism evidence="1 2">
    <name type="scientific">Blattamonas nauphoetae</name>
    <dbReference type="NCBI Taxonomy" id="2049346"/>
    <lineage>
        <taxon>Eukaryota</taxon>
        <taxon>Metamonada</taxon>
        <taxon>Preaxostyla</taxon>
        <taxon>Oxymonadida</taxon>
        <taxon>Blattamonas</taxon>
    </lineage>
</organism>
<evidence type="ECO:0000313" key="1">
    <source>
        <dbReference type="EMBL" id="KAK2956785.1"/>
    </source>
</evidence>
<comment type="caution">
    <text evidence="1">The sequence shown here is derived from an EMBL/GenBank/DDBJ whole genome shotgun (WGS) entry which is preliminary data.</text>
</comment>